<keyword evidence="9" id="KW-1185">Reference proteome</keyword>
<comment type="similarity">
    <text evidence="2">Belongs to the IFI6/IFI27 family.</text>
</comment>
<dbReference type="Proteomes" id="UP001303222">
    <property type="component" value="Unassembled WGS sequence"/>
</dbReference>
<evidence type="ECO:0000256" key="6">
    <source>
        <dbReference type="SAM" id="MobiDB-lite"/>
    </source>
</evidence>
<proteinExistence type="inferred from homology"/>
<dbReference type="EMBL" id="MU859072">
    <property type="protein sequence ID" value="KAK3955789.1"/>
    <property type="molecule type" value="Genomic_DNA"/>
</dbReference>
<protein>
    <submittedName>
        <fullName evidence="8">Uncharacterized protein</fullName>
    </submittedName>
</protein>
<accession>A0AAN6SJL9</accession>
<reference evidence="8" key="2">
    <citation type="submission" date="2023-06" db="EMBL/GenBank/DDBJ databases">
        <authorList>
            <consortium name="Lawrence Berkeley National Laboratory"/>
            <person name="Mondo S.J."/>
            <person name="Hensen N."/>
            <person name="Bonometti L."/>
            <person name="Westerberg I."/>
            <person name="Brannstrom I.O."/>
            <person name="Guillou S."/>
            <person name="Cros-Aarteil S."/>
            <person name="Calhoun S."/>
            <person name="Haridas S."/>
            <person name="Kuo A."/>
            <person name="Pangilinan J."/>
            <person name="Riley R."/>
            <person name="Labutti K."/>
            <person name="Andreopoulos B."/>
            <person name="Lipzen A."/>
            <person name="Chen C."/>
            <person name="Yanf M."/>
            <person name="Daum C."/>
            <person name="Ng V."/>
            <person name="Clum A."/>
            <person name="Steindorff A."/>
            <person name="Ohm R."/>
            <person name="Martin F."/>
            <person name="Silar P."/>
            <person name="Natvig D."/>
            <person name="Lalanne C."/>
            <person name="Gautier V."/>
            <person name="Ament-Velasquez S.L."/>
            <person name="Kruys A."/>
            <person name="Hutchinson M.I."/>
            <person name="Powell A.J."/>
            <person name="Barry K."/>
            <person name="Miller A.N."/>
            <person name="Grigoriev I.V."/>
            <person name="Debuchy R."/>
            <person name="Gladieux P."/>
            <person name="Thoren M.H."/>
            <person name="Johannesson H."/>
        </authorList>
    </citation>
    <scope>NUCLEOTIDE SEQUENCE</scope>
    <source>
        <strain evidence="8">CBS 626.80</strain>
    </source>
</reference>
<keyword evidence="3 7" id="KW-0812">Transmembrane</keyword>
<dbReference type="Gene3D" id="6.10.110.10">
    <property type="match status" value="1"/>
</dbReference>
<evidence type="ECO:0000313" key="8">
    <source>
        <dbReference type="EMBL" id="KAK3955789.1"/>
    </source>
</evidence>
<dbReference type="Pfam" id="PF06140">
    <property type="entry name" value="Ifi-6-16"/>
    <property type="match status" value="1"/>
</dbReference>
<evidence type="ECO:0000256" key="7">
    <source>
        <dbReference type="SAM" id="Phobius"/>
    </source>
</evidence>
<evidence type="ECO:0000256" key="4">
    <source>
        <dbReference type="ARBA" id="ARBA00022989"/>
    </source>
</evidence>
<evidence type="ECO:0000313" key="9">
    <source>
        <dbReference type="Proteomes" id="UP001303222"/>
    </source>
</evidence>
<feature type="transmembrane region" description="Helical" evidence="7">
    <location>
        <begin position="32"/>
        <end position="53"/>
    </location>
</feature>
<feature type="compositionally biased region" description="Polar residues" evidence="6">
    <location>
        <begin position="188"/>
        <end position="197"/>
    </location>
</feature>
<name>A0AAN6SJL9_9PEZI</name>
<evidence type="ECO:0000256" key="1">
    <source>
        <dbReference type="ARBA" id="ARBA00004141"/>
    </source>
</evidence>
<evidence type="ECO:0000256" key="3">
    <source>
        <dbReference type="ARBA" id="ARBA00022692"/>
    </source>
</evidence>
<sequence length="217" mass="22313">MPAFPWDEEGWEDLSPEEKREKIKEWIKRNRATAASIGLGLAGASIVVVPALVTAPVVGILGLFGFGSGGIVGGSVAAGLQAMIGNVAAGSWFATLTSTAMGGYGLAGLTTAVQSVGTYATVTRLANGLWSRNEGKEDDGEDSAYTAGAGPPSPKAPEDDGDGSGAEKTPRASQEKPRDKDFDEETTLSDGSGTSGEESFIQVPDPSPVGRRIIIDL</sequence>
<dbReference type="AlphaFoldDB" id="A0AAN6SJL9"/>
<feature type="compositionally biased region" description="Basic and acidic residues" evidence="6">
    <location>
        <begin position="168"/>
        <end position="181"/>
    </location>
</feature>
<comment type="caution">
    <text evidence="8">The sequence shown here is derived from an EMBL/GenBank/DDBJ whole genome shotgun (WGS) entry which is preliminary data.</text>
</comment>
<evidence type="ECO:0000256" key="5">
    <source>
        <dbReference type="ARBA" id="ARBA00023136"/>
    </source>
</evidence>
<feature type="transmembrane region" description="Helical" evidence="7">
    <location>
        <begin position="59"/>
        <end position="80"/>
    </location>
</feature>
<gene>
    <name evidence="8" type="ORF">QBC32DRAFT_376384</name>
</gene>
<feature type="region of interest" description="Disordered" evidence="6">
    <location>
        <begin position="131"/>
        <end position="217"/>
    </location>
</feature>
<comment type="subcellular location">
    <subcellularLocation>
        <location evidence="1">Membrane</location>
        <topology evidence="1">Multi-pass membrane protein</topology>
    </subcellularLocation>
</comment>
<dbReference type="PANTHER" id="PTHR16932:SF18">
    <property type="entry name" value="INTERFERON, ALPHA-INDUCIBLE PROTEIN 27-LIKE 2"/>
    <property type="match status" value="1"/>
</dbReference>
<dbReference type="PANTHER" id="PTHR16932">
    <property type="entry name" value="INTERFERON ALPHA-INDUCIBLE PROTEIN 27"/>
    <property type="match status" value="1"/>
</dbReference>
<organism evidence="8 9">
    <name type="scientific">Pseudoneurospora amorphoporcata</name>
    <dbReference type="NCBI Taxonomy" id="241081"/>
    <lineage>
        <taxon>Eukaryota</taxon>
        <taxon>Fungi</taxon>
        <taxon>Dikarya</taxon>
        <taxon>Ascomycota</taxon>
        <taxon>Pezizomycotina</taxon>
        <taxon>Sordariomycetes</taxon>
        <taxon>Sordariomycetidae</taxon>
        <taxon>Sordariales</taxon>
        <taxon>Sordariaceae</taxon>
        <taxon>Pseudoneurospora</taxon>
    </lineage>
</organism>
<evidence type="ECO:0000256" key="2">
    <source>
        <dbReference type="ARBA" id="ARBA00007262"/>
    </source>
</evidence>
<dbReference type="InterPro" id="IPR009311">
    <property type="entry name" value="IFI6/IFI27-like"/>
</dbReference>
<dbReference type="GO" id="GO:0016020">
    <property type="term" value="C:membrane"/>
    <property type="evidence" value="ECO:0007669"/>
    <property type="project" value="UniProtKB-SubCell"/>
</dbReference>
<keyword evidence="4 7" id="KW-1133">Transmembrane helix</keyword>
<dbReference type="InterPro" id="IPR038213">
    <property type="entry name" value="IFI6/IFI27-like_sf"/>
</dbReference>
<reference evidence="8" key="1">
    <citation type="journal article" date="2023" name="Mol. Phylogenet. Evol.">
        <title>Genome-scale phylogeny and comparative genomics of the fungal order Sordariales.</title>
        <authorList>
            <person name="Hensen N."/>
            <person name="Bonometti L."/>
            <person name="Westerberg I."/>
            <person name="Brannstrom I.O."/>
            <person name="Guillou S."/>
            <person name="Cros-Aarteil S."/>
            <person name="Calhoun S."/>
            <person name="Haridas S."/>
            <person name="Kuo A."/>
            <person name="Mondo S."/>
            <person name="Pangilinan J."/>
            <person name="Riley R."/>
            <person name="LaButti K."/>
            <person name="Andreopoulos B."/>
            <person name="Lipzen A."/>
            <person name="Chen C."/>
            <person name="Yan M."/>
            <person name="Daum C."/>
            <person name="Ng V."/>
            <person name="Clum A."/>
            <person name="Steindorff A."/>
            <person name="Ohm R.A."/>
            <person name="Martin F."/>
            <person name="Silar P."/>
            <person name="Natvig D.O."/>
            <person name="Lalanne C."/>
            <person name="Gautier V."/>
            <person name="Ament-Velasquez S.L."/>
            <person name="Kruys A."/>
            <person name="Hutchinson M.I."/>
            <person name="Powell A.J."/>
            <person name="Barry K."/>
            <person name="Miller A.N."/>
            <person name="Grigoriev I.V."/>
            <person name="Debuchy R."/>
            <person name="Gladieux P."/>
            <person name="Hiltunen Thoren M."/>
            <person name="Johannesson H."/>
        </authorList>
    </citation>
    <scope>NUCLEOTIDE SEQUENCE</scope>
    <source>
        <strain evidence="8">CBS 626.80</strain>
    </source>
</reference>
<keyword evidence="5 7" id="KW-0472">Membrane</keyword>